<organism evidence="4 5">
    <name type="scientific">Algicella marina</name>
    <dbReference type="NCBI Taxonomy" id="2683284"/>
    <lineage>
        <taxon>Bacteria</taxon>
        <taxon>Pseudomonadati</taxon>
        <taxon>Pseudomonadota</taxon>
        <taxon>Alphaproteobacteria</taxon>
        <taxon>Rhodobacterales</taxon>
        <taxon>Paracoccaceae</taxon>
        <taxon>Algicella</taxon>
    </lineage>
</organism>
<dbReference type="PANTHER" id="PTHR30545">
    <property type="entry name" value="SUGAR FERMENTATION STIMULATION PROTEIN A"/>
    <property type="match status" value="1"/>
</dbReference>
<dbReference type="KEGG" id="amaq:GO499_17940"/>
<dbReference type="HAMAP" id="MF_00095">
    <property type="entry name" value="SfsA"/>
    <property type="match status" value="1"/>
</dbReference>
<comment type="similarity">
    <text evidence="1">Belongs to the SfsA family.</text>
</comment>
<feature type="domain" description="SfsA N-terminal OB" evidence="3">
    <location>
        <begin position="13"/>
        <end position="80"/>
    </location>
</feature>
<dbReference type="CDD" id="cd22359">
    <property type="entry name" value="SfsA-like_bacterial"/>
    <property type="match status" value="1"/>
</dbReference>
<dbReference type="Pfam" id="PF03749">
    <property type="entry name" value="SfsA"/>
    <property type="match status" value="1"/>
</dbReference>
<proteinExistence type="inferred from homology"/>
<accession>A0A6P1T4J4</accession>
<dbReference type="PANTHER" id="PTHR30545:SF2">
    <property type="entry name" value="SUGAR FERMENTATION STIMULATION PROTEIN A"/>
    <property type="match status" value="1"/>
</dbReference>
<dbReference type="Pfam" id="PF17746">
    <property type="entry name" value="SfsA_N"/>
    <property type="match status" value="1"/>
</dbReference>
<feature type="domain" description="Sugar fermentation stimulation protein C-terminal" evidence="2">
    <location>
        <begin position="84"/>
        <end position="222"/>
    </location>
</feature>
<dbReference type="InterPro" id="IPR040452">
    <property type="entry name" value="SfsA_C"/>
</dbReference>
<keyword evidence="5" id="KW-1185">Reference proteome</keyword>
<dbReference type="GO" id="GO:0003677">
    <property type="term" value="F:DNA binding"/>
    <property type="evidence" value="ECO:0007669"/>
    <property type="project" value="InterPro"/>
</dbReference>
<protein>
    <recommendedName>
        <fullName evidence="1">Sugar fermentation stimulation protein homolog</fullName>
    </recommendedName>
</protein>
<gene>
    <name evidence="1 4" type="primary">sfsA</name>
    <name evidence="4" type="ORF">GO499_17940</name>
</gene>
<dbReference type="EMBL" id="CP046620">
    <property type="protein sequence ID" value="QHQ36927.1"/>
    <property type="molecule type" value="Genomic_DNA"/>
</dbReference>
<evidence type="ECO:0000313" key="4">
    <source>
        <dbReference type="EMBL" id="QHQ36927.1"/>
    </source>
</evidence>
<dbReference type="InterPro" id="IPR005224">
    <property type="entry name" value="SfsA"/>
</dbReference>
<reference evidence="4 5" key="1">
    <citation type="submission" date="2019-12" db="EMBL/GenBank/DDBJ databases">
        <title>Complete genome sequence of Algicella marina strain 9Alg 56(T) isolated from the red alga Tichocarpus crinitus.</title>
        <authorList>
            <person name="Kim S.-G."/>
            <person name="Nedashkovskaya O.I."/>
        </authorList>
    </citation>
    <scope>NUCLEOTIDE SEQUENCE [LARGE SCALE GENOMIC DNA]</scope>
    <source>
        <strain evidence="4 5">9Alg 56</strain>
    </source>
</reference>
<name>A0A6P1T4J4_9RHOB</name>
<dbReference type="InterPro" id="IPR041465">
    <property type="entry name" value="SfsA_N"/>
</dbReference>
<dbReference type="Gene3D" id="3.40.1350.60">
    <property type="match status" value="1"/>
</dbReference>
<dbReference type="Gene3D" id="2.40.50.580">
    <property type="match status" value="1"/>
</dbReference>
<dbReference type="Proteomes" id="UP000464495">
    <property type="component" value="Chromosome"/>
</dbReference>
<evidence type="ECO:0000259" key="2">
    <source>
        <dbReference type="Pfam" id="PF03749"/>
    </source>
</evidence>
<dbReference type="RefSeq" id="WP_161863469.1">
    <property type="nucleotide sequence ID" value="NZ_CP046620.1"/>
</dbReference>
<sequence length="236" mass="25859">MIFDPPLIRATLLRRYKRFLADVTLEDGQEVVAHCANPGRMTGVNESGSTIWLQPSDNPNRKLKFSWKLIELPCGHLAGIDTGLPNVIVEEALSAKRIPGLSEYETFRREVRYRQGSRVDFLLQGGGRADCYLEVKNVHLRRKGTLAEFPDSVTARGAKHMGDLMAMAAEGHRAVVLYVVQRTDCTRFSIADDIDPVYADAALAAKAAGVETLVMATRISTNGVSLADPLSEASVC</sequence>
<evidence type="ECO:0000259" key="3">
    <source>
        <dbReference type="Pfam" id="PF17746"/>
    </source>
</evidence>
<dbReference type="AlphaFoldDB" id="A0A6P1T4J4"/>
<evidence type="ECO:0000256" key="1">
    <source>
        <dbReference type="HAMAP-Rule" id="MF_00095"/>
    </source>
</evidence>
<evidence type="ECO:0000313" key="5">
    <source>
        <dbReference type="Proteomes" id="UP000464495"/>
    </source>
</evidence>
<dbReference type="NCBIfam" id="TIGR00230">
    <property type="entry name" value="sfsA"/>
    <property type="match status" value="1"/>
</dbReference>